<gene>
    <name evidence="9" type="primary">LOC103506179</name>
</gene>
<name>A0A3Q0ILE3_DIACI</name>
<feature type="compositionally biased region" description="Low complexity" evidence="5">
    <location>
        <begin position="359"/>
        <end position="374"/>
    </location>
</feature>
<feature type="domain" description="Calponin-homology (CH)" evidence="6">
    <location>
        <begin position="25"/>
        <end position="159"/>
    </location>
</feature>
<dbReference type="GO" id="GO:1904825">
    <property type="term" value="P:protein localization to microtubule plus-end"/>
    <property type="evidence" value="ECO:0007669"/>
    <property type="project" value="TreeGrafter"/>
</dbReference>
<dbReference type="InterPro" id="IPR001715">
    <property type="entry name" value="CH_dom"/>
</dbReference>
<feature type="compositionally biased region" description="Polar residues" evidence="5">
    <location>
        <begin position="680"/>
        <end position="699"/>
    </location>
</feature>
<dbReference type="GO" id="GO:0008017">
    <property type="term" value="F:microtubule binding"/>
    <property type="evidence" value="ECO:0007669"/>
    <property type="project" value="InterPro"/>
</dbReference>
<dbReference type="Gene3D" id="3.30.920.20">
    <property type="entry name" value="Gas2-like domain"/>
    <property type="match status" value="1"/>
</dbReference>
<dbReference type="SMART" id="SM00243">
    <property type="entry name" value="GAS2"/>
    <property type="match status" value="1"/>
</dbReference>
<dbReference type="Pfam" id="PF00307">
    <property type="entry name" value="CH"/>
    <property type="match status" value="1"/>
</dbReference>
<dbReference type="Proteomes" id="UP000079169">
    <property type="component" value="Unplaced"/>
</dbReference>
<feature type="compositionally biased region" description="Low complexity" evidence="5">
    <location>
        <begin position="389"/>
        <end position="402"/>
    </location>
</feature>
<evidence type="ECO:0000256" key="3">
    <source>
        <dbReference type="ARBA" id="ARBA00023212"/>
    </source>
</evidence>
<evidence type="ECO:0000313" key="8">
    <source>
        <dbReference type="Proteomes" id="UP000079169"/>
    </source>
</evidence>
<organism evidence="8 9">
    <name type="scientific">Diaphorina citri</name>
    <name type="common">Asian citrus psyllid</name>
    <dbReference type="NCBI Taxonomy" id="121845"/>
    <lineage>
        <taxon>Eukaryota</taxon>
        <taxon>Metazoa</taxon>
        <taxon>Ecdysozoa</taxon>
        <taxon>Arthropoda</taxon>
        <taxon>Hexapoda</taxon>
        <taxon>Insecta</taxon>
        <taxon>Pterygota</taxon>
        <taxon>Neoptera</taxon>
        <taxon>Paraneoptera</taxon>
        <taxon>Hemiptera</taxon>
        <taxon>Sternorrhyncha</taxon>
        <taxon>Psylloidea</taxon>
        <taxon>Psyllidae</taxon>
        <taxon>Diaphorininae</taxon>
        <taxon>Diaphorina</taxon>
    </lineage>
</organism>
<feature type="region of interest" description="Disordered" evidence="5">
    <location>
        <begin position="670"/>
        <end position="818"/>
    </location>
</feature>
<dbReference type="GO" id="GO:0035371">
    <property type="term" value="C:microtubule plus-end"/>
    <property type="evidence" value="ECO:0007669"/>
    <property type="project" value="TreeGrafter"/>
</dbReference>
<dbReference type="KEGG" id="dci:103506179"/>
<feature type="compositionally biased region" description="Polar residues" evidence="5">
    <location>
        <begin position="800"/>
        <end position="818"/>
    </location>
</feature>
<protein>
    <submittedName>
        <fullName evidence="9">GAS2-like protein pickled eggs</fullName>
    </submittedName>
</protein>
<reference evidence="9" key="1">
    <citation type="submission" date="2025-08" db="UniProtKB">
        <authorList>
            <consortium name="RefSeq"/>
        </authorList>
    </citation>
    <scope>IDENTIFICATION</scope>
</reference>
<dbReference type="GO" id="GO:0031110">
    <property type="term" value="P:regulation of microtubule polymerization or depolymerization"/>
    <property type="evidence" value="ECO:0007669"/>
    <property type="project" value="TreeGrafter"/>
</dbReference>
<feature type="domain" description="GAR" evidence="7">
    <location>
        <begin position="220"/>
        <end position="292"/>
    </location>
</feature>
<evidence type="ECO:0000256" key="1">
    <source>
        <dbReference type="ARBA" id="ARBA00004245"/>
    </source>
</evidence>
<feature type="compositionally biased region" description="Low complexity" evidence="5">
    <location>
        <begin position="719"/>
        <end position="733"/>
    </location>
</feature>
<feature type="compositionally biased region" description="Polar residues" evidence="5">
    <location>
        <begin position="776"/>
        <end position="791"/>
    </location>
</feature>
<dbReference type="Pfam" id="PF02187">
    <property type="entry name" value="GAS2"/>
    <property type="match status" value="1"/>
</dbReference>
<comment type="subcellular location">
    <subcellularLocation>
        <location evidence="1">Cytoplasm</location>
        <location evidence="1">Cytoskeleton</location>
    </subcellularLocation>
</comment>
<dbReference type="PaxDb" id="121845-A0A3Q0ILE3"/>
<feature type="compositionally biased region" description="Basic and acidic residues" evidence="5">
    <location>
        <begin position="404"/>
        <end position="467"/>
    </location>
</feature>
<dbReference type="GO" id="GO:0008093">
    <property type="term" value="F:cytoskeletal anchor activity"/>
    <property type="evidence" value="ECO:0007669"/>
    <property type="project" value="TreeGrafter"/>
</dbReference>
<dbReference type="STRING" id="121845.A0A3Q0ILE3"/>
<evidence type="ECO:0000256" key="5">
    <source>
        <dbReference type="SAM" id="MobiDB-lite"/>
    </source>
</evidence>
<dbReference type="SUPFAM" id="SSF143575">
    <property type="entry name" value="GAS2 domain-like"/>
    <property type="match status" value="1"/>
</dbReference>
<evidence type="ECO:0000256" key="2">
    <source>
        <dbReference type="ARBA" id="ARBA00022490"/>
    </source>
</evidence>
<dbReference type="InterPro" id="IPR036872">
    <property type="entry name" value="CH_dom_sf"/>
</dbReference>
<dbReference type="PANTHER" id="PTHR46756">
    <property type="entry name" value="TRANSGELIN"/>
    <property type="match status" value="1"/>
</dbReference>
<dbReference type="PROSITE" id="PS50021">
    <property type="entry name" value="CH"/>
    <property type="match status" value="1"/>
</dbReference>
<proteinExistence type="inferred from homology"/>
<dbReference type="GO" id="GO:0001578">
    <property type="term" value="P:microtubule bundle formation"/>
    <property type="evidence" value="ECO:0007669"/>
    <property type="project" value="TreeGrafter"/>
</dbReference>
<feature type="compositionally biased region" description="Polar residues" evidence="5">
    <location>
        <begin position="741"/>
        <end position="765"/>
    </location>
</feature>
<dbReference type="SUPFAM" id="SSF47576">
    <property type="entry name" value="Calponin-homology domain, CH-domain"/>
    <property type="match status" value="1"/>
</dbReference>
<dbReference type="Gene3D" id="1.10.418.10">
    <property type="entry name" value="Calponin-like domain"/>
    <property type="match status" value="1"/>
</dbReference>
<dbReference type="RefSeq" id="XP_026677106.1">
    <property type="nucleotide sequence ID" value="XM_026821305.1"/>
</dbReference>
<dbReference type="InterPro" id="IPR003108">
    <property type="entry name" value="GAR_dom"/>
</dbReference>
<feature type="region of interest" description="Disordered" evidence="5">
    <location>
        <begin position="317"/>
        <end position="502"/>
    </location>
</feature>
<dbReference type="GO" id="GO:0005884">
    <property type="term" value="C:actin filament"/>
    <property type="evidence" value="ECO:0007669"/>
    <property type="project" value="TreeGrafter"/>
</dbReference>
<dbReference type="GO" id="GO:0051764">
    <property type="term" value="P:actin crosslink formation"/>
    <property type="evidence" value="ECO:0007669"/>
    <property type="project" value="TreeGrafter"/>
</dbReference>
<keyword evidence="3" id="KW-0206">Cytoskeleton</keyword>
<keyword evidence="2" id="KW-0963">Cytoplasm</keyword>
<evidence type="ECO:0000256" key="4">
    <source>
        <dbReference type="ARBA" id="ARBA00038441"/>
    </source>
</evidence>
<dbReference type="CDD" id="cd21268">
    <property type="entry name" value="CH_GAS2L1_2"/>
    <property type="match status" value="1"/>
</dbReference>
<evidence type="ECO:0000259" key="7">
    <source>
        <dbReference type="PROSITE" id="PS51460"/>
    </source>
</evidence>
<dbReference type="SMART" id="SM00033">
    <property type="entry name" value="CH"/>
    <property type="match status" value="1"/>
</dbReference>
<evidence type="ECO:0000313" key="9">
    <source>
        <dbReference type="RefSeq" id="XP_026677106.1"/>
    </source>
</evidence>
<dbReference type="GO" id="GO:0005737">
    <property type="term" value="C:cytoplasm"/>
    <property type="evidence" value="ECO:0007669"/>
    <property type="project" value="TreeGrafter"/>
</dbReference>
<dbReference type="AlphaFoldDB" id="A0A3Q0ILE3"/>
<dbReference type="GO" id="GO:0001725">
    <property type="term" value="C:stress fiber"/>
    <property type="evidence" value="ECO:0007669"/>
    <property type="project" value="TreeGrafter"/>
</dbReference>
<keyword evidence="8" id="KW-1185">Reference proteome</keyword>
<dbReference type="GeneID" id="103506179"/>
<comment type="similarity">
    <text evidence="4">Belongs to the GAS2 family.</text>
</comment>
<dbReference type="PANTHER" id="PTHR46756:SF18">
    <property type="entry name" value="GAS2-LIKE PROTEIN PICKLED EGGS"/>
    <property type="match status" value="1"/>
</dbReference>
<dbReference type="GO" id="GO:0051015">
    <property type="term" value="F:actin filament binding"/>
    <property type="evidence" value="ECO:0007669"/>
    <property type="project" value="TreeGrafter"/>
</dbReference>
<dbReference type="InterPro" id="IPR036534">
    <property type="entry name" value="GAR_dom_sf"/>
</dbReference>
<evidence type="ECO:0000259" key="6">
    <source>
        <dbReference type="PROSITE" id="PS50021"/>
    </source>
</evidence>
<accession>A0A3Q0ILE3</accession>
<feature type="compositionally biased region" description="Basic and acidic residues" evidence="5">
    <location>
        <begin position="474"/>
        <end position="488"/>
    </location>
</feature>
<dbReference type="PROSITE" id="PS51460">
    <property type="entry name" value="GAR"/>
    <property type="match status" value="1"/>
</dbReference>
<sequence length="818" mass="90640">MATPTATLVETRGLRPFKSSEEYLYAMKEDLAEWLNNLYAELHMNVANFMDRLDTGVTLCRHANNVRRYAEEHMAKRQAQGKDVHSIAISVLNLPPVKHLPGAKPGTFFARDNVSNFIGWSRRGLGVFECLLFETDDLIMRKNEKHVILCLLEVARRGAKLGMPAPMLIQLEREIDREIAADKKKLGFSDNEYYDADLEDDLSDSDDEAQYGPLPQIVTNDLKSLDEMVRDLVARCTCPTQFPMIRVSEGKYRIGDTKVLIFVRVLRSHVMVRVGGGWDTLSHYLDKHDPCRCKTSHRAAASAKLVGVRSGGPAIDINQAQVHYERSPPRTRRSSASSTGSGGGTTAPPNPSLLTPSHTAARANRNRSRSPTPRLDTLSPRVDNRRSRSPTPRRNVSRSTTPDPKGRGKLDRSRSISKNREYEYRGRSASKNRDSDTSRARSVSKNRDTEASRARSVSKNRDTDYRGRSASKTRGKEGDERKFSRSDSIHSYSGLLGDDRGRSCSNDYGNSRNGSLDCTSRNGSLDYASMRNGSLDYASPRNGSLDYASTRNGSLDYALGSRNSSLDYGNTRTGHLNHTDSTESYSLPYDINLGKLRSDSCISDSLDVSKINEEISKLNRTYNIDESSFLKRTNTNEYQSGIDSTPAPRVSDNFSRTYEQVNITRPVTPIQAKSRIDSGVDTTPSMRISDNFVSSASNDSSDEGYRSLGALHNKPVNTSAPVRSVSSLSSASSKPHRSRSTGAASPSPQSSPFRRNLSSQRSGSARVNGWNKPSPAVTTENKSNTWNSRSNGVKKRPTLEETTFVEQVSDTQQAHSEG</sequence>